<gene>
    <name evidence="8" type="ORF">XELAEV_18026888mg</name>
</gene>
<dbReference type="InterPro" id="IPR028266">
    <property type="entry name" value="TP53I11"/>
</dbReference>
<dbReference type="PANTHER" id="PTHR31584:SF1">
    <property type="entry name" value="TUMOR PROTEIN P53-INDUCIBLE PROTEIN 11"/>
    <property type="match status" value="1"/>
</dbReference>
<keyword evidence="5" id="KW-1133">Transmembrane helix</keyword>
<evidence type="ECO:0000256" key="2">
    <source>
        <dbReference type="ARBA" id="ARBA00019449"/>
    </source>
</evidence>
<evidence type="ECO:0000256" key="4">
    <source>
        <dbReference type="ARBA" id="ARBA00022692"/>
    </source>
</evidence>
<keyword evidence="3" id="KW-0597">Phosphoprotein</keyword>
<evidence type="ECO:0000256" key="7">
    <source>
        <dbReference type="ARBA" id="ARBA00032100"/>
    </source>
</evidence>
<evidence type="ECO:0000256" key="1">
    <source>
        <dbReference type="ARBA" id="ARBA00004141"/>
    </source>
</evidence>
<protein>
    <recommendedName>
        <fullName evidence="2">Tumor protein p53-inducible protein 11</fullName>
    </recommendedName>
    <alternativeName>
        <fullName evidence="7">p53-induced gene 11 protein</fullName>
    </alternativeName>
</protein>
<dbReference type="Proteomes" id="UP000694892">
    <property type="component" value="Chromosome 5L"/>
</dbReference>
<reference evidence="9" key="1">
    <citation type="journal article" date="2016" name="Nature">
        <title>Genome evolution in the allotetraploid frog Xenopus laevis.</title>
        <authorList>
            <person name="Session A.M."/>
            <person name="Uno Y."/>
            <person name="Kwon T."/>
            <person name="Chapman J.A."/>
            <person name="Toyoda A."/>
            <person name="Takahashi S."/>
            <person name="Fukui A."/>
            <person name="Hikosaka A."/>
            <person name="Suzuki A."/>
            <person name="Kondo M."/>
            <person name="van Heeringen S.J."/>
            <person name="Quigley I."/>
            <person name="Heinz S."/>
            <person name="Ogino H."/>
            <person name="Ochi H."/>
            <person name="Hellsten U."/>
            <person name="Lyons J.B."/>
            <person name="Simakov O."/>
            <person name="Putnam N."/>
            <person name="Stites J."/>
            <person name="Kuroki Y."/>
            <person name="Tanaka T."/>
            <person name="Michiue T."/>
            <person name="Watanabe M."/>
            <person name="Bogdanovic O."/>
            <person name="Lister R."/>
            <person name="Georgiou G."/>
            <person name="Paranjpe S.S."/>
            <person name="van Kruijsbergen I."/>
            <person name="Shu S."/>
            <person name="Carlson J."/>
            <person name="Kinoshita T."/>
            <person name="Ohta Y."/>
            <person name="Mawaribuchi S."/>
            <person name="Jenkins J."/>
            <person name="Grimwood J."/>
            <person name="Schmutz J."/>
            <person name="Mitros T."/>
            <person name="Mozaffari S.V."/>
            <person name="Suzuki Y."/>
            <person name="Haramoto Y."/>
            <person name="Yamamoto T.S."/>
            <person name="Takagi C."/>
            <person name="Heald R."/>
            <person name="Miller K."/>
            <person name="Haudenschild C."/>
            <person name="Kitzman J."/>
            <person name="Nakayama T."/>
            <person name="Izutsu Y."/>
            <person name="Robert J."/>
            <person name="Fortriede J."/>
            <person name="Burns K."/>
            <person name="Lotay V."/>
            <person name="Karimi K."/>
            <person name="Yasuoka Y."/>
            <person name="Dichmann D.S."/>
            <person name="Flajnik M.F."/>
            <person name="Houston D.W."/>
            <person name="Shendure J."/>
            <person name="DuPasquier L."/>
            <person name="Vize P.D."/>
            <person name="Zorn A.M."/>
            <person name="Ito M."/>
            <person name="Marcotte E.M."/>
            <person name="Wallingford J.B."/>
            <person name="Ito Y."/>
            <person name="Asashima M."/>
            <person name="Ueno N."/>
            <person name="Matsuda Y."/>
            <person name="Veenstra G.J."/>
            <person name="Fujiyama A."/>
            <person name="Harland R.M."/>
            <person name="Taira M."/>
            <person name="Rokhsar D.S."/>
        </authorList>
    </citation>
    <scope>NUCLEOTIDE SEQUENCE [LARGE SCALE GENOMIC DNA]</scope>
    <source>
        <strain evidence="9">J</strain>
    </source>
</reference>
<organism evidence="8 9">
    <name type="scientific">Xenopus laevis</name>
    <name type="common">African clawed frog</name>
    <dbReference type="NCBI Taxonomy" id="8355"/>
    <lineage>
        <taxon>Eukaryota</taxon>
        <taxon>Metazoa</taxon>
        <taxon>Chordata</taxon>
        <taxon>Craniata</taxon>
        <taxon>Vertebrata</taxon>
        <taxon>Euteleostomi</taxon>
        <taxon>Amphibia</taxon>
        <taxon>Batrachia</taxon>
        <taxon>Anura</taxon>
        <taxon>Pipoidea</taxon>
        <taxon>Pipidae</taxon>
        <taxon>Xenopodinae</taxon>
        <taxon>Xenopus</taxon>
        <taxon>Xenopus</taxon>
    </lineage>
</organism>
<evidence type="ECO:0000256" key="6">
    <source>
        <dbReference type="ARBA" id="ARBA00023136"/>
    </source>
</evidence>
<comment type="subcellular location">
    <subcellularLocation>
        <location evidence="1">Membrane</location>
        <topology evidence="1">Multi-pass membrane protein</topology>
    </subcellularLocation>
</comment>
<accession>A0A974CX24</accession>
<dbReference type="GO" id="GO:0016020">
    <property type="term" value="C:membrane"/>
    <property type="evidence" value="ECO:0007669"/>
    <property type="project" value="UniProtKB-SubCell"/>
</dbReference>
<evidence type="ECO:0000256" key="3">
    <source>
        <dbReference type="ARBA" id="ARBA00022553"/>
    </source>
</evidence>
<evidence type="ECO:0000313" key="9">
    <source>
        <dbReference type="Proteomes" id="UP000694892"/>
    </source>
</evidence>
<evidence type="ECO:0000313" key="8">
    <source>
        <dbReference type="EMBL" id="OCT80066.1"/>
    </source>
</evidence>
<dbReference type="PANTHER" id="PTHR31584">
    <property type="entry name" value="TUMOR PROTEIN P53-INDUCIBLE PROTEIN 11"/>
    <property type="match status" value="1"/>
</dbReference>
<keyword evidence="4" id="KW-0812">Transmembrane</keyword>
<keyword evidence="6" id="KW-0472">Membrane</keyword>
<evidence type="ECO:0000256" key="5">
    <source>
        <dbReference type="ARBA" id="ARBA00022989"/>
    </source>
</evidence>
<name>A0A974CX24_XENLA</name>
<proteinExistence type="predicted"/>
<dbReference type="EMBL" id="CM004474">
    <property type="protein sequence ID" value="OCT80066.1"/>
    <property type="molecule type" value="Genomic_DNA"/>
</dbReference>
<sequence>MAFKLPPQLMKKHSQTEFVNWLKTRKILGWEVKMMMGRSTVTVREPLGLRLWQFLMAIMFTRIAVMALTFPDQLYAAVFASGPVSSRTSTRSYGGALSSISLIIWNSLYTAEKVIQAHL</sequence>
<dbReference type="Pfam" id="PF14936">
    <property type="entry name" value="p53-inducible11"/>
    <property type="match status" value="1"/>
</dbReference>
<dbReference type="AlphaFoldDB" id="A0A974CX24"/>